<keyword evidence="2" id="KW-0040">ANK repeat</keyword>
<dbReference type="PANTHER" id="PTHR24173:SF74">
    <property type="entry name" value="ANKYRIN REPEAT DOMAIN-CONTAINING PROTEIN 16"/>
    <property type="match status" value="1"/>
</dbReference>
<gene>
    <name evidence="3" type="ORF">LCPAC304_04560</name>
</gene>
<evidence type="ECO:0000256" key="1">
    <source>
        <dbReference type="ARBA" id="ARBA00022737"/>
    </source>
</evidence>
<proteinExistence type="predicted"/>
<keyword evidence="1" id="KW-0677">Repeat</keyword>
<dbReference type="SUPFAM" id="SSF81383">
    <property type="entry name" value="F-box domain"/>
    <property type="match status" value="1"/>
</dbReference>
<reference evidence="3" key="1">
    <citation type="journal article" date="2019" name="MBio">
        <title>Virus Genomes from Deep Sea Sediments Expand the Ocean Megavirome and Support Independent Origins of Viral Gigantism.</title>
        <authorList>
            <person name="Backstrom D."/>
            <person name="Yutin N."/>
            <person name="Jorgensen S.L."/>
            <person name="Dharamshi J."/>
            <person name="Homa F."/>
            <person name="Zaremba-Niedwiedzka K."/>
            <person name="Spang A."/>
            <person name="Wolf Y.I."/>
            <person name="Koonin E.V."/>
            <person name="Ettema T.J."/>
        </authorList>
    </citation>
    <scope>NUCLEOTIDE SEQUENCE</scope>
</reference>
<protein>
    <submittedName>
        <fullName evidence="3">F-box domain and ankyrin repeat protein</fullName>
    </submittedName>
</protein>
<dbReference type="PROSITE" id="PS50297">
    <property type="entry name" value="ANK_REP_REGION"/>
    <property type="match status" value="3"/>
</dbReference>
<accession>A0A481ZAI6</accession>
<evidence type="ECO:0000256" key="2">
    <source>
        <dbReference type="ARBA" id="ARBA00023043"/>
    </source>
</evidence>
<name>A0A481ZAI6_9VIRU</name>
<dbReference type="InterPro" id="IPR002110">
    <property type="entry name" value="Ankyrin_rpt"/>
</dbReference>
<dbReference type="SMART" id="SM00248">
    <property type="entry name" value="ANK"/>
    <property type="match status" value="4"/>
</dbReference>
<dbReference type="Gene3D" id="1.25.40.20">
    <property type="entry name" value="Ankyrin repeat-containing domain"/>
    <property type="match status" value="3"/>
</dbReference>
<dbReference type="PROSITE" id="PS50088">
    <property type="entry name" value="ANK_REPEAT"/>
    <property type="match status" value="3"/>
</dbReference>
<sequence>MEAESHLFGDTKARLNRILEENPTVDMLKELPPEMQMYVAVQLRYPDVLRFCATSTEAKRVCSTDYFWKLKIEHDFPKKAVGTEGKRREMYNKHWQDAQEKILECARLGHLKCIESSIQLGIDLNFQTKKGETDLMTPGTALMGAAGWGHADIVQMLLEHGADPNIKNSKGFTALMYPSVDGDADMVRLLLEHNANPNLRNQYGEAALYLATEERGTDVVRLLLEHNADPDLQTLHEWTAIMEASRYGQTEIVRLLLNADADPQGALYYASRHGHADIVALLSDKS</sequence>
<dbReference type="SUPFAM" id="SSF48403">
    <property type="entry name" value="Ankyrin repeat"/>
    <property type="match status" value="1"/>
</dbReference>
<dbReference type="InterPro" id="IPR036047">
    <property type="entry name" value="F-box-like_dom_sf"/>
</dbReference>
<dbReference type="EMBL" id="MK500567">
    <property type="protein sequence ID" value="QBK92109.1"/>
    <property type="molecule type" value="Genomic_DNA"/>
</dbReference>
<organism evidence="3">
    <name type="scientific">Pithovirus LCPAC304</name>
    <dbReference type="NCBI Taxonomy" id="2506594"/>
    <lineage>
        <taxon>Viruses</taxon>
        <taxon>Pithoviruses</taxon>
    </lineage>
</organism>
<dbReference type="InterPro" id="IPR036770">
    <property type="entry name" value="Ankyrin_rpt-contain_sf"/>
</dbReference>
<dbReference type="Pfam" id="PF12796">
    <property type="entry name" value="Ank_2"/>
    <property type="match status" value="1"/>
</dbReference>
<evidence type="ECO:0000313" key="3">
    <source>
        <dbReference type="EMBL" id="QBK92109.1"/>
    </source>
</evidence>
<dbReference type="Pfam" id="PF00023">
    <property type="entry name" value="Ank"/>
    <property type="match status" value="1"/>
</dbReference>
<dbReference type="PANTHER" id="PTHR24173">
    <property type="entry name" value="ANKYRIN REPEAT CONTAINING"/>
    <property type="match status" value="1"/>
</dbReference>
<dbReference type="Gene3D" id="1.20.1280.50">
    <property type="match status" value="1"/>
</dbReference>